<feature type="transmembrane region" description="Helical" evidence="1">
    <location>
        <begin position="31"/>
        <end position="48"/>
    </location>
</feature>
<sequence>MKPNEDYPEPESGWRRMVWRFGGWIQRHGEVISLLLVLAAGLAVYTVLRG</sequence>
<comment type="caution">
    <text evidence="2">The sequence shown here is derived from an EMBL/GenBank/DDBJ whole genome shotgun (WGS) entry which is preliminary data.</text>
</comment>
<protein>
    <submittedName>
        <fullName evidence="2">Uncharacterized protein</fullName>
    </submittedName>
</protein>
<keyword evidence="1" id="KW-0812">Transmembrane</keyword>
<proteinExistence type="predicted"/>
<organism evidence="2 3">
    <name type="scientific">Hyphobacterium marinum</name>
    <dbReference type="NCBI Taxonomy" id="3116574"/>
    <lineage>
        <taxon>Bacteria</taxon>
        <taxon>Pseudomonadati</taxon>
        <taxon>Pseudomonadota</taxon>
        <taxon>Alphaproteobacteria</taxon>
        <taxon>Maricaulales</taxon>
        <taxon>Maricaulaceae</taxon>
        <taxon>Hyphobacterium</taxon>
    </lineage>
</organism>
<accession>A0ABU7M0B6</accession>
<keyword evidence="1" id="KW-1133">Transmembrane helix</keyword>
<keyword evidence="3" id="KW-1185">Reference proteome</keyword>
<dbReference type="Proteomes" id="UP001310692">
    <property type="component" value="Unassembled WGS sequence"/>
</dbReference>
<gene>
    <name evidence="2" type="ORF">V0U35_11150</name>
</gene>
<dbReference type="EMBL" id="JAZDRO010000004">
    <property type="protein sequence ID" value="MEE2567234.1"/>
    <property type="molecule type" value="Genomic_DNA"/>
</dbReference>
<dbReference type="RefSeq" id="WP_330196793.1">
    <property type="nucleotide sequence ID" value="NZ_JAZDRO010000004.1"/>
</dbReference>
<name>A0ABU7M0B6_9PROT</name>
<reference evidence="2 3" key="1">
    <citation type="submission" date="2024-01" db="EMBL/GenBank/DDBJ databases">
        <title>Hyphobacterium bacterium isolated from marine sediment.</title>
        <authorList>
            <person name="Zhao S."/>
        </authorList>
    </citation>
    <scope>NUCLEOTIDE SEQUENCE [LARGE SCALE GENOMIC DNA]</scope>
    <source>
        <strain evidence="2 3">Y60-23</strain>
    </source>
</reference>
<evidence type="ECO:0000313" key="2">
    <source>
        <dbReference type="EMBL" id="MEE2567234.1"/>
    </source>
</evidence>
<keyword evidence="1" id="KW-0472">Membrane</keyword>
<evidence type="ECO:0000256" key="1">
    <source>
        <dbReference type="SAM" id="Phobius"/>
    </source>
</evidence>
<evidence type="ECO:0000313" key="3">
    <source>
        <dbReference type="Proteomes" id="UP001310692"/>
    </source>
</evidence>